<evidence type="ECO:0000313" key="4">
    <source>
        <dbReference type="Proteomes" id="UP000235388"/>
    </source>
</evidence>
<organism evidence="3 4">
    <name type="scientific">Puccinia coronata f. sp. avenae</name>
    <dbReference type="NCBI Taxonomy" id="200324"/>
    <lineage>
        <taxon>Eukaryota</taxon>
        <taxon>Fungi</taxon>
        <taxon>Dikarya</taxon>
        <taxon>Basidiomycota</taxon>
        <taxon>Pucciniomycotina</taxon>
        <taxon>Pucciniomycetes</taxon>
        <taxon>Pucciniales</taxon>
        <taxon>Pucciniaceae</taxon>
        <taxon>Puccinia</taxon>
    </lineage>
</organism>
<feature type="compositionally biased region" description="Polar residues" evidence="1">
    <location>
        <begin position="60"/>
        <end position="79"/>
    </location>
</feature>
<feature type="chain" id="PRO_5014866073" evidence="2">
    <location>
        <begin position="26"/>
        <end position="127"/>
    </location>
</feature>
<evidence type="ECO:0000256" key="1">
    <source>
        <dbReference type="SAM" id="MobiDB-lite"/>
    </source>
</evidence>
<feature type="signal peptide" evidence="2">
    <location>
        <begin position="1"/>
        <end position="25"/>
    </location>
</feature>
<sequence>MALAQIRKSCLLPLIFMMGLHIALATMGPYRIDEVPAEAFQLGFQSPLDGKIGKEEDMQESTSNVRDMELGQSSGSNGVESDIDAPDVHDQESRHTEMVIGHESSVSDNGMMDNINASDFQRKSGDN</sequence>
<comment type="caution">
    <text evidence="3">The sequence shown here is derived from an EMBL/GenBank/DDBJ whole genome shotgun (WGS) entry which is preliminary data.</text>
</comment>
<dbReference type="EMBL" id="PGCJ01000263">
    <property type="protein sequence ID" value="PLW35140.1"/>
    <property type="molecule type" value="Genomic_DNA"/>
</dbReference>
<feature type="region of interest" description="Disordered" evidence="1">
    <location>
        <begin position="47"/>
        <end position="127"/>
    </location>
</feature>
<evidence type="ECO:0000313" key="3">
    <source>
        <dbReference type="EMBL" id="PLW35140.1"/>
    </source>
</evidence>
<accession>A0A2N5UBL8</accession>
<keyword evidence="4" id="KW-1185">Reference proteome</keyword>
<keyword evidence="2" id="KW-0732">Signal</keyword>
<proteinExistence type="predicted"/>
<evidence type="ECO:0000256" key="2">
    <source>
        <dbReference type="SAM" id="SignalP"/>
    </source>
</evidence>
<reference evidence="3 4" key="1">
    <citation type="submission" date="2017-11" db="EMBL/GenBank/DDBJ databases">
        <title>De novo assembly and phasing of dikaryotic genomes from two isolates of Puccinia coronata f. sp. avenae, the causal agent of oat crown rust.</title>
        <authorList>
            <person name="Miller M.E."/>
            <person name="Zhang Y."/>
            <person name="Omidvar V."/>
            <person name="Sperschneider J."/>
            <person name="Schwessinger B."/>
            <person name="Raley C."/>
            <person name="Palmer J.M."/>
            <person name="Garnica D."/>
            <person name="Upadhyaya N."/>
            <person name="Rathjen J."/>
            <person name="Taylor J.M."/>
            <person name="Park R.F."/>
            <person name="Dodds P.N."/>
            <person name="Hirsch C.D."/>
            <person name="Kianian S.F."/>
            <person name="Figueroa M."/>
        </authorList>
    </citation>
    <scope>NUCLEOTIDE SEQUENCE [LARGE SCALE GENOMIC DNA]</scope>
    <source>
        <strain evidence="3">12NC29</strain>
    </source>
</reference>
<protein>
    <submittedName>
        <fullName evidence="3">Uncharacterized protein</fullName>
    </submittedName>
</protein>
<dbReference type="Proteomes" id="UP000235388">
    <property type="component" value="Unassembled WGS sequence"/>
</dbReference>
<feature type="compositionally biased region" description="Basic and acidic residues" evidence="1">
    <location>
        <begin position="86"/>
        <end position="97"/>
    </location>
</feature>
<name>A0A2N5UBL8_9BASI</name>
<gene>
    <name evidence="3" type="ORF">PCANC_20965</name>
</gene>
<dbReference type="AlphaFoldDB" id="A0A2N5UBL8"/>